<organism evidence="1 2">
    <name type="scientific">Trifolium medium</name>
    <dbReference type="NCBI Taxonomy" id="97028"/>
    <lineage>
        <taxon>Eukaryota</taxon>
        <taxon>Viridiplantae</taxon>
        <taxon>Streptophyta</taxon>
        <taxon>Embryophyta</taxon>
        <taxon>Tracheophyta</taxon>
        <taxon>Spermatophyta</taxon>
        <taxon>Magnoliopsida</taxon>
        <taxon>eudicotyledons</taxon>
        <taxon>Gunneridae</taxon>
        <taxon>Pentapetalae</taxon>
        <taxon>rosids</taxon>
        <taxon>fabids</taxon>
        <taxon>Fabales</taxon>
        <taxon>Fabaceae</taxon>
        <taxon>Papilionoideae</taxon>
        <taxon>50 kb inversion clade</taxon>
        <taxon>NPAAA clade</taxon>
        <taxon>Hologalegina</taxon>
        <taxon>IRL clade</taxon>
        <taxon>Trifolieae</taxon>
        <taxon>Trifolium</taxon>
    </lineage>
</organism>
<protein>
    <submittedName>
        <fullName evidence="1">Copia-type polyprotein</fullName>
    </submittedName>
</protein>
<name>A0A392N895_9FABA</name>
<dbReference type="AlphaFoldDB" id="A0A392N895"/>
<dbReference type="Proteomes" id="UP000265520">
    <property type="component" value="Unassembled WGS sequence"/>
</dbReference>
<accession>A0A392N895</accession>
<evidence type="ECO:0000313" key="1">
    <source>
        <dbReference type="EMBL" id="MCH95793.1"/>
    </source>
</evidence>
<comment type="caution">
    <text evidence="1">The sequence shown here is derived from an EMBL/GenBank/DDBJ whole genome shotgun (WGS) entry which is preliminary data.</text>
</comment>
<evidence type="ECO:0000313" key="2">
    <source>
        <dbReference type="Proteomes" id="UP000265520"/>
    </source>
</evidence>
<dbReference type="CDD" id="cd09272">
    <property type="entry name" value="RNase_HI_RT_Ty1"/>
    <property type="match status" value="1"/>
</dbReference>
<dbReference type="PANTHER" id="PTHR11439:SF483">
    <property type="entry name" value="PEPTIDE SYNTHASE GLIP-LIKE, PUTATIVE (AFU_ORTHOLOGUE AFUA_3G12920)-RELATED"/>
    <property type="match status" value="1"/>
</dbReference>
<dbReference type="PANTHER" id="PTHR11439">
    <property type="entry name" value="GAG-POL-RELATED RETROTRANSPOSON"/>
    <property type="match status" value="1"/>
</dbReference>
<proteinExistence type="predicted"/>
<keyword evidence="2" id="KW-1185">Reference proteome</keyword>
<sequence length="118" mass="13358">MYKHSTDESLKLVGWSDSDYAGDLDDRKSTSDYVFMLGESAVSWCSKKQPIVSLSTTEAEYVAAAACACQCIWIRNVLKHLKMVNHDVEDKWVQHPVPCNMRWQEAVVARLLGDQACF</sequence>
<dbReference type="EMBL" id="LXQA010030682">
    <property type="protein sequence ID" value="MCH95793.1"/>
    <property type="molecule type" value="Genomic_DNA"/>
</dbReference>
<reference evidence="1 2" key="1">
    <citation type="journal article" date="2018" name="Front. Plant Sci.">
        <title>Red Clover (Trifolium pratense) and Zigzag Clover (T. medium) - A Picture of Genomic Similarities and Differences.</title>
        <authorList>
            <person name="Dluhosova J."/>
            <person name="Istvanek J."/>
            <person name="Nedelnik J."/>
            <person name="Repkova J."/>
        </authorList>
    </citation>
    <scope>NUCLEOTIDE SEQUENCE [LARGE SCALE GENOMIC DNA]</scope>
    <source>
        <strain evidence="2">cv. 10/8</strain>
        <tissue evidence="1">Leaf</tissue>
    </source>
</reference>